<comment type="caution">
    <text evidence="3">The sequence shown here is derived from an EMBL/GenBank/DDBJ whole genome shotgun (WGS) entry which is preliminary data.</text>
</comment>
<dbReference type="Pfam" id="PF19081">
    <property type="entry name" value="Ig_7"/>
    <property type="match status" value="2"/>
</dbReference>
<dbReference type="SUPFAM" id="SSF51126">
    <property type="entry name" value="Pectin lyase-like"/>
    <property type="match status" value="1"/>
</dbReference>
<feature type="domain" description="Immunoglobulin" evidence="2">
    <location>
        <begin position="2706"/>
        <end position="2790"/>
    </location>
</feature>
<dbReference type="Gene3D" id="2.60.40.10">
    <property type="entry name" value="Immunoglobulins"/>
    <property type="match status" value="10"/>
</dbReference>
<name>A0A316EH33_9BACT</name>
<dbReference type="Pfam" id="PF17963">
    <property type="entry name" value="Big_9"/>
    <property type="match status" value="1"/>
</dbReference>
<accession>A0A316EH33</accession>
<dbReference type="InterPro" id="IPR047589">
    <property type="entry name" value="DUF11_rpt"/>
</dbReference>
<dbReference type="SMART" id="SM00089">
    <property type="entry name" value="PKD"/>
    <property type="match status" value="9"/>
</dbReference>
<dbReference type="InterPro" id="IPR013783">
    <property type="entry name" value="Ig-like_fold"/>
</dbReference>
<dbReference type="InterPro" id="IPR011050">
    <property type="entry name" value="Pectin_lyase_fold/virulence"/>
</dbReference>
<keyword evidence="4" id="KW-1185">Reference proteome</keyword>
<organism evidence="3 4">
    <name type="scientific">Arcicella aurantiaca</name>
    <dbReference type="NCBI Taxonomy" id="591202"/>
    <lineage>
        <taxon>Bacteria</taxon>
        <taxon>Pseudomonadati</taxon>
        <taxon>Bacteroidota</taxon>
        <taxon>Cytophagia</taxon>
        <taxon>Cytophagales</taxon>
        <taxon>Flectobacillaceae</taxon>
        <taxon>Arcicella</taxon>
    </lineage>
</organism>
<feature type="domain" description="Immunoglobulin" evidence="2">
    <location>
        <begin position="2556"/>
        <end position="2626"/>
    </location>
</feature>
<dbReference type="InterPro" id="IPR044023">
    <property type="entry name" value="Ig_7"/>
</dbReference>
<sequence>MKKIYLFLIGILTAWLGFSNTTLFDIVLFSRNLDNSIKNSKTEKPKAKSVARKIRKQVIPYAGTQALTPEENILYSTLLPPSITATKSVTGSAVPGGQLDYTIVVSNAGTDAANVVVTDPLVADLTLVAGSVKASPIAVEDSYDCIGNVGINVPTANGVLANDVNPVNTSMSTTAVNQAGTQGTVVMNPDGSFTFTPTVGFSGNTTFTYTISNTYFTRTATVTINVSAPIYFVNLAAATSGTGTLQSPFKDISNVTGTGSNAIFIYSNATAYSGSLTLENNQRVIGQGASASLATILGVTVPTFSNALPATGGTKPNLTSSGTTITLGSSNTLRGFDMGNSTKDIVGSSFGTLTASEIALNGNGQALDLTTGTLGATFVSISSTNSAADGIALTGVAGTLTIVGGTTITNPTSRGIGVLGASSVTANFGNTNITGSGGNGITTSGTTSNTSTLTFGDLDIAPDAGQTAMNVFTSNTISCTSGTITTSNTTGSVPGIFLEGGSSAAKANLNMVLDSYTTTGATGATIGLTLKNTSGSFNINGTGSTAGSGGSISGFSSRGANFENASNITLKNMNFTNANSLNDGTPNTSDNSNANGAIHAANVTGLTLDNLSFTGTIVHTGINLYKVTTFSLANSTITDPGDGGTNTLPSVEGGIHAIDLGGTCSISNTTIASPLSRCVLITQLGNTTPLTLNVSNSTFRDSYDGGNQGNDNMEINCFNSTVSTVNISGSSFLRSKTLQLQGLCNNTSQLTVNVQTSTFDNGSNPSGGIELSSNDNATLNFNILNNTLIKSSGQAGVYVGAKVNSTTQGRINGNTDIRSVGNCCSAIYADQDGDATMKVEVMNNTLTINSANNFDNVIFLRNVNGTTNSGSLNKMDAIISNNTMNVTGTQAFAGIHTVSGGSGGTKYNKTCAKINGNTVNGVVNPNYAHFAQENGAGTSTSVIYLERVTGSGTTAEAIWNNNSNSPVGTSTNIGTTGTVSVAPAACAVPSNSNAPIVNSVAISEKQVEGTIETPAVTKTETVLEETKEEAETAVTENETIATKTEAKPSTESTNANARMMAGETITVNGTGTGFSLPAGKNTTITFSATVSSTPSTCAITNQATVTYTGGSVNSNTTTTNLIVAPPTGVTGATSICNGQSISLSATCPNGTIQWYTTAAPSSLLGTGSPFSQSPTSNTTYTAKCLVGGCESAGTNSGLITVNALPVPAPSSNSPVCTGNALNLSSASSTSYSWSGPNGFTSSLRNPSISNVTIPAGGTYTITQTNSFNCTASATTAVTISQTPTATIGSNSPICEGQTINLTSGGGGTYSWTGPNSFTSSIQNPTITSATTAAAGTYIVTVTSSGCTATNSVVFTVNANPITTVSNDSPVCSGNTLNLITPTILGVTYSWAGPNNFTSSLQNPSIANVTTAAAGSYTITKTIVATGCSASANTTVMINSTPAPTAPTATPSSRSTTGSVTLSATGCSGGTLTWYNASTNVAVPSPNNQPNLTAQGTYNFYAKCTGTNTCVSDASTNVSVAVSLCTPLATSPGNVGINWTGLVSTDWNNACNWNPAWVPDATNSAVVIGLQTNQPTISGTVPNVKLIYVNSGATLTVASGGTLNASSTAGVITLQGGNLINDGTINVSGGGTSVGLAIGATASIMNRGTITTNNLYGASLQFGNLTFTNESTGIFNGDFKANNNVLTLTNHGTINYAGGTYALSLGSIGSSVINDGTISVTGGSGISNPSGSTIANNACGKILMTTGLYENGGTTTNTGLIQMPNLYDFTNTGTFTNNGVLKANTVSSVTNNKMVITNACPIFTLGGTNNYTVSGIFTDLAATTSAGTYVSAGNKFTANNTIPTGIQTLYAQVTNSPTEPTCTFVVPFDFDNKKPTAVSVNKTVICPGGSVTLSGTCVSGTTPTWYTTATGGTSIGTGASLSQSPSSTTTYYIACEATNCVSGRVATNVVSISPLPTASASSNSPVCAGATLNLTGGAAGNTYLWTGPNTFTSTEQSPSITNTTTLATGTYRITVTNSTNCTSTATVAVTVNAIPTATASSNTPVCEGNSISLTGGGIGTYAWSGPNGFSSTEQNPTIASATVLATGTYTIVVTNPSNCTSTATTSVTVNGLATANVTPSTQTICSGEAITTIAISGTGTSYTWTRDNTGSVTGIAASGSGNISGSLTNTTEAPITVTFTITPVGTCNGTPITATVIVNPTPTATASTPSQSICSGASITGITFNLPPPFAPPALDPASDIEPKAITQKTQAIVLSSFVAGTVFNWTRDNTATVTGIAASGTGNISGTLTNTTTLPVTVTFTVTPSYTNAGKTCTGTPITVTVTVSPVVVATITDAGTAFCSGSSTTLSAPANPNYTYAWQRSLTGFANSFTTFGGTAQTQVVTTSGVYRVIVTNQFNCSASDTTAVKFGDFVYSGSLVAGDAQQTGRIFRDAAASTCASPKSYPGDFTTSGSRLYDSYTVTNPTNAPICATIGLTSGCGTNIFSVAYLGSYNPTSLGTNYLADHGSTFIGTAFYEATIPANGTMVVVVHEVNSGTGCSNYNLRIDVPGATVAPTASSNSPICAGNALNLTGTGTGTYSWTGPNSFTSTEQNPNIANATTLATGTYTINVTNTNGCVFSATTAVTVNALPTATATNNSPVCVGSTLNLSATGGVSYAWTGVNSFNSTQQNPSIASATSSAHGTYQVVVTNAAGCTAAATTSVIINGLPTATATSNSPVCAGNTVNLFGGGLSLPTLAPSGSYAWSGPNSFSSTLQNPNITSATVLATGTYQLIITNANGCTAMATTAVTVNALPTATATSNSPICAGNTINLMGGGLSAPALAPSGSYAWSGPNSFSSTLQNPSITSATTLATGTYQLIITNENGCTAMATTSVTVNDIPTATASNNSPICTGASLNFSAGGGISYAWTGVNSFSSTLQNPSILSATTSATGTYQVIVTNANGCTAMATTSATVNPTPTTPTPQANTQIIFGASITLTATGCSDVNDVLKWYKSADNTLATMPVSPTVTSNYYAKCETTLNGITCISPQSVDVTVTVLSPTPPVATGGTTCISTPLTLTATGCSGSTGTFELKWYQNADDALVTMPVSPTTTTQYYAKCEQTFNAVTAVSEKSNVVTLTVLTPAIPVATGATIYNGNSTTLTATGCTGEGFTVKWYQTSDNVLVTMPVSPTVTTQYYAKCEQTANSVTCISGKSNDVTVTVVNRIFVDITKLSAPIQNGLSWATAYGNLQTGLTAATAGVEVWVAKGTYKTTTTVNRNISFNIPNDVIVYGGFAGTENALSERNFRTNVSILSGEIGNTNDIADNSYHVVTFNGTSSNTVLNGFTITGGNASFNPSRTINLPITTVTSTVTNESGGGIALQNAAMPMITNCTISSNSSIFGGGLFAGDASKPTITFCKFMGNQATFGAGIYLQDGSHATISNTLISGNRGVGGLYNNYSNPTISNTTFSGNGGYNGGIFNSNSQPVMKNSIIWGNSTPFNDTQSIITYSIIQGGYAGTGNLNYDPQFVSQSPEGISPNLNGDYHLQASSLGVDRGDNGSISLTDLDLDGNLRRYNGGRVDMGAYEFQGNATASVVISIATGNWEINSTWDVNRVPQIGDIVIIDQNHIVTLNGVGNAKNIEYRGTGKLKFNSTSSKLNIGF</sequence>
<dbReference type="SMART" id="SM00409">
    <property type="entry name" value="IG"/>
    <property type="match status" value="9"/>
</dbReference>
<dbReference type="SMART" id="SM00710">
    <property type="entry name" value="PbH1"/>
    <property type="match status" value="15"/>
</dbReference>
<feature type="domain" description="Immunoglobulin" evidence="2">
    <location>
        <begin position="1126"/>
        <end position="1280"/>
    </location>
</feature>
<dbReference type="SUPFAM" id="SSF49299">
    <property type="entry name" value="PKD domain"/>
    <property type="match status" value="1"/>
</dbReference>
<reference evidence="3 4" key="1">
    <citation type="submission" date="2018-05" db="EMBL/GenBank/DDBJ databases">
        <title>Genomic Encyclopedia of Archaeal and Bacterial Type Strains, Phase II (KMG-II): from individual species to whole genera.</title>
        <authorList>
            <person name="Goeker M."/>
        </authorList>
    </citation>
    <scope>NUCLEOTIDE SEQUENCE [LARGE SCALE GENOMIC DNA]</scope>
    <source>
        <strain evidence="3 4">DSM 22214</strain>
    </source>
</reference>
<evidence type="ECO:0000313" key="4">
    <source>
        <dbReference type="Proteomes" id="UP000245489"/>
    </source>
</evidence>
<evidence type="ECO:0000259" key="1">
    <source>
        <dbReference type="SMART" id="SM00089"/>
    </source>
</evidence>
<feature type="domain" description="PKD/Chitinase" evidence="1">
    <location>
        <begin position="1206"/>
        <end position="1282"/>
    </location>
</feature>
<feature type="domain" description="Immunoglobulin" evidence="2">
    <location>
        <begin position="2792"/>
        <end position="2876"/>
    </location>
</feature>
<feature type="domain" description="Immunoglobulin" evidence="2">
    <location>
        <begin position="2878"/>
        <end position="2954"/>
    </location>
</feature>
<dbReference type="InterPro" id="IPR022409">
    <property type="entry name" value="PKD/Chitinase_dom"/>
</dbReference>
<feature type="domain" description="PKD/Chitinase" evidence="1">
    <location>
        <begin position="2035"/>
        <end position="2111"/>
    </location>
</feature>
<feature type="domain" description="PKD/Chitinase" evidence="1">
    <location>
        <begin position="2708"/>
        <end position="2792"/>
    </location>
</feature>
<feature type="domain" description="PKD/Chitinase" evidence="1">
    <location>
        <begin position="2880"/>
        <end position="2956"/>
    </location>
</feature>
<dbReference type="EMBL" id="QGGO01000002">
    <property type="protein sequence ID" value="PWK29074.1"/>
    <property type="molecule type" value="Genomic_DNA"/>
</dbReference>
<dbReference type="InterPro" id="IPR035986">
    <property type="entry name" value="PKD_dom_sf"/>
</dbReference>
<dbReference type="InterPro" id="IPR045828">
    <property type="entry name" value="PKD_Bacteroidetes"/>
</dbReference>
<gene>
    <name evidence="3" type="ORF">LV89_00628</name>
</gene>
<feature type="domain" description="Immunoglobulin" evidence="2">
    <location>
        <begin position="2634"/>
        <end position="2704"/>
    </location>
</feature>
<feature type="domain" description="Immunoglobulin" evidence="2">
    <location>
        <begin position="1288"/>
        <end position="1357"/>
    </location>
</feature>
<feature type="domain" description="PKD/Chitinase" evidence="1">
    <location>
        <begin position="2329"/>
        <end position="2411"/>
    </location>
</feature>
<dbReference type="Pfam" id="PF19406">
    <property type="entry name" value="PKD_5"/>
    <property type="match status" value="2"/>
</dbReference>
<evidence type="ECO:0000259" key="2">
    <source>
        <dbReference type="SMART" id="SM00409"/>
    </source>
</evidence>
<dbReference type="RefSeq" id="WP_109741398.1">
    <property type="nucleotide sequence ID" value="NZ_QGGO01000002.1"/>
</dbReference>
<feature type="domain" description="PKD/Chitinase" evidence="1">
    <location>
        <begin position="2546"/>
        <end position="2628"/>
    </location>
</feature>
<protein>
    <submittedName>
        <fullName evidence="3">Uncharacterized protein DUF11</fullName>
    </submittedName>
</protein>
<feature type="domain" description="Immunoglobulin" evidence="2">
    <location>
        <begin position="2039"/>
        <end position="2109"/>
    </location>
</feature>
<feature type="domain" description="Immunoglobulin" evidence="2">
    <location>
        <begin position="1960"/>
        <end position="2029"/>
    </location>
</feature>
<dbReference type="NCBIfam" id="TIGR01451">
    <property type="entry name" value="B_ant_repeat"/>
    <property type="match status" value="1"/>
</dbReference>
<evidence type="ECO:0000313" key="3">
    <source>
        <dbReference type="EMBL" id="PWK29074.1"/>
    </source>
</evidence>
<dbReference type="InterPro" id="IPR006626">
    <property type="entry name" value="PbH1"/>
</dbReference>
<feature type="domain" description="PKD/Chitinase" evidence="1">
    <location>
        <begin position="1954"/>
        <end position="2033"/>
    </location>
</feature>
<dbReference type="Proteomes" id="UP000245489">
    <property type="component" value="Unassembled WGS sequence"/>
</dbReference>
<dbReference type="OrthoDB" id="960258at2"/>
<dbReference type="InterPro" id="IPR003599">
    <property type="entry name" value="Ig_sub"/>
</dbReference>
<proteinExistence type="predicted"/>
<feature type="domain" description="PKD/Chitinase" evidence="1">
    <location>
        <begin position="2630"/>
        <end position="2706"/>
    </location>
</feature>
<feature type="domain" description="PKD/Chitinase" evidence="1">
    <location>
        <begin position="2794"/>
        <end position="2878"/>
    </location>
</feature>